<dbReference type="PANTHER" id="PTHR11177">
    <property type="entry name" value="CHITINASE"/>
    <property type="match status" value="1"/>
</dbReference>
<evidence type="ECO:0000256" key="2">
    <source>
        <dbReference type="ARBA" id="ARBA00012729"/>
    </source>
</evidence>
<dbReference type="Proteomes" id="UP000094329">
    <property type="component" value="Unassembled WGS sequence"/>
</dbReference>
<proteinExistence type="predicted"/>
<dbReference type="Gene3D" id="3.20.20.80">
    <property type="entry name" value="Glycosidases"/>
    <property type="match status" value="1"/>
</dbReference>
<name>A0ABX2ZXB9_9GAMM</name>
<dbReference type="InterPro" id="IPR001223">
    <property type="entry name" value="Glyco_hydro18_cat"/>
</dbReference>
<comment type="caution">
    <text evidence="5">The sequence shown here is derived from an EMBL/GenBank/DDBJ whole genome shotgun (WGS) entry which is preliminary data.</text>
</comment>
<reference evidence="5 6" key="1">
    <citation type="submission" date="2016-08" db="EMBL/GenBank/DDBJ databases">
        <title>Draft genome sequence of Candidatus Piscirickettsia litoralis, from seawater.</title>
        <authorList>
            <person name="Wan X."/>
            <person name="Lee A.J."/>
            <person name="Hou S."/>
            <person name="Donachie S.P."/>
        </authorList>
    </citation>
    <scope>NUCLEOTIDE SEQUENCE [LARGE SCALE GENOMIC DNA]</scope>
    <source>
        <strain evidence="5 6">Y2</strain>
    </source>
</reference>
<protein>
    <recommendedName>
        <fullName evidence="2">chitinase</fullName>
        <ecNumber evidence="2">3.2.1.14</ecNumber>
    </recommendedName>
</protein>
<dbReference type="PANTHER" id="PTHR11177:SF317">
    <property type="entry name" value="CHITINASE 12-RELATED"/>
    <property type="match status" value="1"/>
</dbReference>
<evidence type="ECO:0000256" key="3">
    <source>
        <dbReference type="SAM" id="SignalP"/>
    </source>
</evidence>
<dbReference type="Pfam" id="PF00704">
    <property type="entry name" value="Glyco_hydro_18"/>
    <property type="match status" value="1"/>
</dbReference>
<dbReference type="InterPro" id="IPR011583">
    <property type="entry name" value="Chitinase_II/V-like_cat"/>
</dbReference>
<dbReference type="EMBL" id="MDTU01000004">
    <property type="protein sequence ID" value="ODN41262.1"/>
    <property type="molecule type" value="Genomic_DNA"/>
</dbReference>
<accession>A0ABX2ZXB9</accession>
<feature type="signal peptide" evidence="3">
    <location>
        <begin position="1"/>
        <end position="20"/>
    </location>
</feature>
<dbReference type="EC" id="3.2.1.14" evidence="2"/>
<comment type="catalytic activity">
    <reaction evidence="1">
        <text>Random endo-hydrolysis of N-acetyl-beta-D-glucosaminide (1-&gt;4)-beta-linkages in chitin and chitodextrins.</text>
        <dbReference type="EC" id="3.2.1.14"/>
    </reaction>
</comment>
<dbReference type="PROSITE" id="PS51910">
    <property type="entry name" value="GH18_2"/>
    <property type="match status" value="1"/>
</dbReference>
<dbReference type="SUPFAM" id="SSF51445">
    <property type="entry name" value="(Trans)glycosidases"/>
    <property type="match status" value="1"/>
</dbReference>
<feature type="chain" id="PRO_5047544702" description="chitinase" evidence="3">
    <location>
        <begin position="21"/>
        <end position="586"/>
    </location>
</feature>
<evidence type="ECO:0000259" key="4">
    <source>
        <dbReference type="PROSITE" id="PS51910"/>
    </source>
</evidence>
<feature type="domain" description="GH18" evidence="4">
    <location>
        <begin position="138"/>
        <end position="586"/>
    </location>
</feature>
<sequence>MIKNLLFGPALLVGSMSSYATVPSYNNTFISYDSPEYVNSLLSYSSANNIGGLTMWETTGDLPATDKDSLLYQVAHSQVTNHPKFIELFWPDWSTERNYTSDGLPVWGTGGTEKYRDPLDGQKINDQIAAAEANGAQAVIAYSFVETNSDGSLQAYDPWADLQLSDSSWCSDTDNFCQGTPTSTTTSYGSIDNFLALKNTHPQLKTIIALGGWNHEKDVDRAIANYTKFIDSYGKLNAALKAAGKNTFDGISFDYESSNKDDLAAKFSGLVTLIEKFNKAYPDSYISVDLMGDDNFLSKIEPELEELSSITNLHFDIMAYDFHGAFDYGSTNQTGLLSRIYNNADSSDFSIQKEMTALSKINPQQISLGFAAYGRALSNITPVNNSLFEGTITAQSSIPIEYDLDDHGPNFVNGDNQPEFRCAVSFNSSEGYPLCDGMYPWSYIHDSMLGHGFTQQTVMSSNGEVSGIYATDTGTWTPSEPTNESEELKIDVPSYSYYNNSLTVKDDADSKTAGINNLHASTSYSVYFPATSDESYLSFDFLVPSGGSSQQCKFELPEKIDYSKTLTVTRAGDPYDGGETCSVTAN</sequence>
<keyword evidence="6" id="KW-1185">Reference proteome</keyword>
<evidence type="ECO:0000313" key="5">
    <source>
        <dbReference type="EMBL" id="ODN41262.1"/>
    </source>
</evidence>
<dbReference type="InterPro" id="IPR050314">
    <property type="entry name" value="Glycosyl_Hydrlase_18"/>
</dbReference>
<dbReference type="SMART" id="SM00636">
    <property type="entry name" value="Glyco_18"/>
    <property type="match status" value="1"/>
</dbReference>
<gene>
    <name evidence="5" type="ORF">BGC07_16960</name>
</gene>
<evidence type="ECO:0000256" key="1">
    <source>
        <dbReference type="ARBA" id="ARBA00000822"/>
    </source>
</evidence>
<evidence type="ECO:0000313" key="6">
    <source>
        <dbReference type="Proteomes" id="UP000094329"/>
    </source>
</evidence>
<keyword evidence="3" id="KW-0732">Signal</keyword>
<dbReference type="RefSeq" id="WP_069314251.1">
    <property type="nucleotide sequence ID" value="NZ_MDTU01000004.1"/>
</dbReference>
<dbReference type="InterPro" id="IPR017853">
    <property type="entry name" value="GH"/>
</dbReference>
<organism evidence="5 6">
    <name type="scientific">Piscirickettsia litoralis</name>
    <dbReference type="NCBI Taxonomy" id="1891921"/>
    <lineage>
        <taxon>Bacteria</taxon>
        <taxon>Pseudomonadati</taxon>
        <taxon>Pseudomonadota</taxon>
        <taxon>Gammaproteobacteria</taxon>
        <taxon>Thiotrichales</taxon>
        <taxon>Piscirickettsiaceae</taxon>
        <taxon>Piscirickettsia</taxon>
    </lineage>
</organism>